<evidence type="ECO:0000256" key="1">
    <source>
        <dbReference type="ARBA" id="ARBA00004651"/>
    </source>
</evidence>
<keyword evidence="3 10" id="KW-0328">Glycosyltransferase</keyword>
<evidence type="ECO:0000256" key="3">
    <source>
        <dbReference type="ARBA" id="ARBA00022676"/>
    </source>
</evidence>
<gene>
    <name evidence="10" type="ORF">C8D95_10995</name>
</gene>
<keyword evidence="11" id="KW-1185">Reference proteome</keyword>
<feature type="domain" description="Glycosyltransferase RgtA/B/C/D-like" evidence="9">
    <location>
        <begin position="49"/>
        <end position="206"/>
    </location>
</feature>
<comment type="caution">
    <text evidence="10">The sequence shown here is derived from an EMBL/GenBank/DDBJ whole genome shotgun (WGS) entry which is preliminary data.</text>
</comment>
<dbReference type="GO" id="GO:0009103">
    <property type="term" value="P:lipopolysaccharide biosynthetic process"/>
    <property type="evidence" value="ECO:0007669"/>
    <property type="project" value="UniProtKB-ARBA"/>
</dbReference>
<evidence type="ECO:0000256" key="4">
    <source>
        <dbReference type="ARBA" id="ARBA00022679"/>
    </source>
</evidence>
<name>A0A316G2I0_9RHOB</name>
<dbReference type="Pfam" id="PF13231">
    <property type="entry name" value="PMT_2"/>
    <property type="match status" value="1"/>
</dbReference>
<accession>A0A316G2I0</accession>
<evidence type="ECO:0000313" key="11">
    <source>
        <dbReference type="Proteomes" id="UP000245390"/>
    </source>
</evidence>
<comment type="subcellular location">
    <subcellularLocation>
        <location evidence="1">Cell membrane</location>
        <topology evidence="1">Multi-pass membrane protein</topology>
    </subcellularLocation>
</comment>
<dbReference type="OrthoDB" id="9811222at2"/>
<sequence>MNDRAGLFLLVGVVTALRLAVLALTPTDLFYDEAQYWAWGRGFAWGYFSKPPLIAWVIGSTTSLAGSDSTFWVRVAAPLFHGATALILAEWMGRIHRPAALWVAAVYLAMPVLVIGSWMISTDTIMAPFLAAALWSWWRALETRKWQFGALAGALAGIAVLAKYAGAYFWLTVAIAAFWPGLRPVPRALGAALLAFLITIAPNLLWNVQNGLVTLSHTADNARLGSGLAMDIGGLLEFLASQAFVIGPVFAVLWLGAVRRSHSRIETYLLVASVPILVLVAFQALTAKANANWAFAAYPAAAALVGLRLSRTGQTKTLLAGLGVNLVLILAVTVLIVSPGLAPKLTDRYTGRSAVMGNILAIARGRPIASDEREILADLTYAARDNSGAQILARTHSGAPRHWYDMAAPRSETTAVALVTYAASYECDGVSIAPEASIAPDRGAYSGRHLYLYHLPSSCP</sequence>
<feature type="transmembrane region" description="Helical" evidence="8">
    <location>
        <begin position="322"/>
        <end position="342"/>
    </location>
</feature>
<feature type="transmembrane region" description="Helical" evidence="8">
    <location>
        <begin position="228"/>
        <end position="255"/>
    </location>
</feature>
<dbReference type="Proteomes" id="UP000245390">
    <property type="component" value="Unassembled WGS sequence"/>
</dbReference>
<evidence type="ECO:0000256" key="6">
    <source>
        <dbReference type="ARBA" id="ARBA00022989"/>
    </source>
</evidence>
<feature type="transmembrane region" description="Helical" evidence="8">
    <location>
        <begin position="71"/>
        <end position="89"/>
    </location>
</feature>
<feature type="transmembrane region" description="Helical" evidence="8">
    <location>
        <begin position="291"/>
        <end position="310"/>
    </location>
</feature>
<evidence type="ECO:0000259" key="9">
    <source>
        <dbReference type="Pfam" id="PF13231"/>
    </source>
</evidence>
<dbReference type="GO" id="GO:0005886">
    <property type="term" value="C:plasma membrane"/>
    <property type="evidence" value="ECO:0007669"/>
    <property type="project" value="UniProtKB-SubCell"/>
</dbReference>
<feature type="transmembrane region" description="Helical" evidence="8">
    <location>
        <begin position="267"/>
        <end position="285"/>
    </location>
</feature>
<evidence type="ECO:0000256" key="8">
    <source>
        <dbReference type="SAM" id="Phobius"/>
    </source>
</evidence>
<feature type="transmembrane region" description="Helical" evidence="8">
    <location>
        <begin position="146"/>
        <end position="179"/>
    </location>
</feature>
<keyword evidence="4 10" id="KW-0808">Transferase</keyword>
<dbReference type="GO" id="GO:0016763">
    <property type="term" value="F:pentosyltransferase activity"/>
    <property type="evidence" value="ECO:0007669"/>
    <property type="project" value="TreeGrafter"/>
</dbReference>
<dbReference type="PANTHER" id="PTHR33908:SF11">
    <property type="entry name" value="MEMBRANE PROTEIN"/>
    <property type="match status" value="1"/>
</dbReference>
<evidence type="ECO:0000256" key="2">
    <source>
        <dbReference type="ARBA" id="ARBA00022475"/>
    </source>
</evidence>
<organism evidence="10 11">
    <name type="scientific">Silicimonas algicola</name>
    <dbReference type="NCBI Taxonomy" id="1826607"/>
    <lineage>
        <taxon>Bacteria</taxon>
        <taxon>Pseudomonadati</taxon>
        <taxon>Pseudomonadota</taxon>
        <taxon>Alphaproteobacteria</taxon>
        <taxon>Rhodobacterales</taxon>
        <taxon>Paracoccaceae</taxon>
    </lineage>
</organism>
<dbReference type="PANTHER" id="PTHR33908">
    <property type="entry name" value="MANNOSYLTRANSFERASE YKCB-RELATED"/>
    <property type="match status" value="1"/>
</dbReference>
<feature type="transmembrane region" description="Helical" evidence="8">
    <location>
        <begin position="101"/>
        <end position="120"/>
    </location>
</feature>
<keyword evidence="7 8" id="KW-0472">Membrane</keyword>
<dbReference type="InterPro" id="IPR038731">
    <property type="entry name" value="RgtA/B/C-like"/>
</dbReference>
<keyword evidence="6 8" id="KW-1133">Transmembrane helix</keyword>
<evidence type="ECO:0000256" key="5">
    <source>
        <dbReference type="ARBA" id="ARBA00022692"/>
    </source>
</evidence>
<dbReference type="InterPro" id="IPR050297">
    <property type="entry name" value="LipidA_mod_glycosyltrf_83"/>
</dbReference>
<protein>
    <submittedName>
        <fullName evidence="10">Dolichyl-phosphate-mannose-protein mannosyltransferase</fullName>
    </submittedName>
</protein>
<feature type="transmembrane region" description="Helical" evidence="8">
    <location>
        <begin position="188"/>
        <end position="208"/>
    </location>
</feature>
<dbReference type="RefSeq" id="WP_109760413.1">
    <property type="nucleotide sequence ID" value="NZ_CP034588.1"/>
</dbReference>
<dbReference type="EMBL" id="QGGV01000009">
    <property type="protein sequence ID" value="PWK55008.1"/>
    <property type="molecule type" value="Genomic_DNA"/>
</dbReference>
<evidence type="ECO:0000256" key="7">
    <source>
        <dbReference type="ARBA" id="ARBA00023136"/>
    </source>
</evidence>
<reference evidence="10 11" key="1">
    <citation type="submission" date="2018-05" db="EMBL/GenBank/DDBJ databases">
        <title>Genomic Encyclopedia of Type Strains, Phase IV (KMG-IV): sequencing the most valuable type-strain genomes for metagenomic binning, comparative biology and taxonomic classification.</title>
        <authorList>
            <person name="Goeker M."/>
        </authorList>
    </citation>
    <scope>NUCLEOTIDE SEQUENCE [LARGE SCALE GENOMIC DNA]</scope>
    <source>
        <strain evidence="10 11">DSM 103371</strain>
    </source>
</reference>
<proteinExistence type="predicted"/>
<evidence type="ECO:0000313" key="10">
    <source>
        <dbReference type="EMBL" id="PWK55008.1"/>
    </source>
</evidence>
<dbReference type="KEGG" id="salo:EF888_19820"/>
<dbReference type="AlphaFoldDB" id="A0A316G2I0"/>
<keyword evidence="2" id="KW-1003">Cell membrane</keyword>
<keyword evidence="5 8" id="KW-0812">Transmembrane</keyword>